<dbReference type="Proteomes" id="UP001172778">
    <property type="component" value="Unassembled WGS sequence"/>
</dbReference>
<dbReference type="InterPro" id="IPR016163">
    <property type="entry name" value="Ald_DH_C"/>
</dbReference>
<evidence type="ECO:0000313" key="6">
    <source>
        <dbReference type="Proteomes" id="UP001172778"/>
    </source>
</evidence>
<accession>A0ABT7DZB6</accession>
<evidence type="ECO:0000256" key="2">
    <source>
        <dbReference type="PROSITE-ProRule" id="PRU10007"/>
    </source>
</evidence>
<organism evidence="5 6">
    <name type="scientific">Parachitinimonas caeni</name>
    <dbReference type="NCBI Taxonomy" id="3031301"/>
    <lineage>
        <taxon>Bacteria</taxon>
        <taxon>Pseudomonadati</taxon>
        <taxon>Pseudomonadota</taxon>
        <taxon>Betaproteobacteria</taxon>
        <taxon>Neisseriales</taxon>
        <taxon>Chitinibacteraceae</taxon>
        <taxon>Parachitinimonas</taxon>
    </lineage>
</organism>
<evidence type="ECO:0000256" key="1">
    <source>
        <dbReference type="ARBA" id="ARBA00023002"/>
    </source>
</evidence>
<keyword evidence="1 3" id="KW-0560">Oxidoreductase</keyword>
<dbReference type="Gene3D" id="3.40.605.10">
    <property type="entry name" value="Aldehyde Dehydrogenase, Chain A, domain 1"/>
    <property type="match status" value="1"/>
</dbReference>
<protein>
    <submittedName>
        <fullName evidence="5">Aldehyde dehydrogenase</fullName>
    </submittedName>
</protein>
<gene>
    <name evidence="5" type="ORF">PZA18_15225</name>
</gene>
<dbReference type="Gene3D" id="3.40.309.10">
    <property type="entry name" value="Aldehyde Dehydrogenase, Chain A, domain 2"/>
    <property type="match status" value="1"/>
</dbReference>
<dbReference type="EMBL" id="JARRAF010000018">
    <property type="protein sequence ID" value="MDK2125405.1"/>
    <property type="molecule type" value="Genomic_DNA"/>
</dbReference>
<evidence type="ECO:0000313" key="5">
    <source>
        <dbReference type="EMBL" id="MDK2125405.1"/>
    </source>
</evidence>
<comment type="similarity">
    <text evidence="3">Belongs to the aldehyde dehydrogenase family.</text>
</comment>
<dbReference type="RefSeq" id="WP_284101712.1">
    <property type="nucleotide sequence ID" value="NZ_JARRAF010000018.1"/>
</dbReference>
<dbReference type="PROSITE" id="PS00687">
    <property type="entry name" value="ALDEHYDE_DEHYDR_GLU"/>
    <property type="match status" value="1"/>
</dbReference>
<dbReference type="InterPro" id="IPR016162">
    <property type="entry name" value="Ald_DH_N"/>
</dbReference>
<dbReference type="Pfam" id="PF00171">
    <property type="entry name" value="Aldedh"/>
    <property type="match status" value="1"/>
</dbReference>
<feature type="active site" evidence="2">
    <location>
        <position position="268"/>
    </location>
</feature>
<evidence type="ECO:0000256" key="3">
    <source>
        <dbReference type="RuleBase" id="RU003345"/>
    </source>
</evidence>
<reference evidence="5" key="1">
    <citation type="submission" date="2023-03" db="EMBL/GenBank/DDBJ databases">
        <title>Chitinimonas shenzhenensis gen. nov., sp. nov., a novel member of family Burkholderiaceae isolated from activated sludge collected in Shen Zhen, China.</title>
        <authorList>
            <person name="Wang X."/>
        </authorList>
    </citation>
    <scope>NUCLEOTIDE SEQUENCE</scope>
    <source>
        <strain evidence="5">DQS-5</strain>
    </source>
</reference>
<evidence type="ECO:0000259" key="4">
    <source>
        <dbReference type="Pfam" id="PF00171"/>
    </source>
</evidence>
<proteinExistence type="inferred from homology"/>
<comment type="caution">
    <text evidence="5">The sequence shown here is derived from an EMBL/GenBank/DDBJ whole genome shotgun (WGS) entry which is preliminary data.</text>
</comment>
<dbReference type="SUPFAM" id="SSF53720">
    <property type="entry name" value="ALDH-like"/>
    <property type="match status" value="1"/>
</dbReference>
<name>A0ABT7DZB6_9NEIS</name>
<dbReference type="PANTHER" id="PTHR11699">
    <property type="entry name" value="ALDEHYDE DEHYDROGENASE-RELATED"/>
    <property type="match status" value="1"/>
</dbReference>
<dbReference type="InterPro" id="IPR016161">
    <property type="entry name" value="Ald_DH/histidinol_DH"/>
</dbReference>
<keyword evidence="6" id="KW-1185">Reference proteome</keyword>
<dbReference type="CDD" id="cd07112">
    <property type="entry name" value="ALDH_GABALDH-PuuC"/>
    <property type="match status" value="1"/>
</dbReference>
<dbReference type="InterPro" id="IPR029510">
    <property type="entry name" value="Ald_DH_CS_GLU"/>
</dbReference>
<feature type="domain" description="Aldehyde dehydrogenase" evidence="4">
    <location>
        <begin position="33"/>
        <end position="494"/>
    </location>
</feature>
<sequence>MSSPEKNLAYWQAHAQALQIESRAFIDGHYAPAQTEETFECRSPIDGELLCEVAQCGQADVDLAVAAGRRSFEAGVWAGLHPRQRKKVLRKFAELIRLHNDELALLESLDMGKPINDATRGDVPGAAQCIEWYAEAIDKWPGEVAPCDHNILGLITREPVGVVACVVPWNFPILMASWKIAPALATGNSVILKPSEKSPLTAIRLAGLARDAGIPAGVFNVLTGDGRVGEALALHGDVDCIAFTGSTAVGKRIMQCAGQSNLKRVWLELGGKSANIVLADCPDLDRAAQAAAGAICYNMGEMCTAGSRLLVQRAIKDQFVERVRAEMATWQPAHPLDPATGMGAIVDDIQLKRVLGYIEAGKQEGATLVLGGQQTRADTGGYYVEPTIFQVSDPNIRIAREEIFGPVLSIIEFDTLDEAIAIANRSDYGLGAAIWTADLVTAHTAARRLRAGTVWVNCYEEGSDMNFPFGGYKQSGNGRDKSLHAMEKYTELKSTVVKLG</sequence>
<dbReference type="InterPro" id="IPR015590">
    <property type="entry name" value="Aldehyde_DH_dom"/>
</dbReference>